<reference evidence="2" key="1">
    <citation type="journal article" date="2019" name="Int. J. Syst. Evol. Microbiol.">
        <title>The Global Catalogue of Microorganisms (GCM) 10K type strain sequencing project: providing services to taxonomists for standard genome sequencing and annotation.</title>
        <authorList>
            <consortium name="The Broad Institute Genomics Platform"/>
            <consortium name="The Broad Institute Genome Sequencing Center for Infectious Disease"/>
            <person name="Wu L."/>
            <person name="Ma J."/>
        </authorList>
    </citation>
    <scope>NUCLEOTIDE SEQUENCE [LARGE SCALE GENOMIC DNA]</scope>
    <source>
        <strain evidence="2">JCM 18532</strain>
    </source>
</reference>
<organism evidence="1 2">
    <name type="scientific">Nocardioides endophyticus</name>
    <dbReference type="NCBI Taxonomy" id="1353775"/>
    <lineage>
        <taxon>Bacteria</taxon>
        <taxon>Bacillati</taxon>
        <taxon>Actinomycetota</taxon>
        <taxon>Actinomycetes</taxon>
        <taxon>Propionibacteriales</taxon>
        <taxon>Nocardioidaceae</taxon>
        <taxon>Nocardioides</taxon>
    </lineage>
</organism>
<dbReference type="Proteomes" id="UP001499882">
    <property type="component" value="Unassembled WGS sequence"/>
</dbReference>
<keyword evidence="2" id="KW-1185">Reference proteome</keyword>
<evidence type="ECO:0000313" key="2">
    <source>
        <dbReference type="Proteomes" id="UP001499882"/>
    </source>
</evidence>
<protein>
    <submittedName>
        <fullName evidence="1">Uncharacterized protein</fullName>
    </submittedName>
</protein>
<sequence>MRRAEQRARKNEPHYVWCTECETVVERVLPEEKSPHFLRSIVSNHPHAMTVLNRTSVREVAGDQSAAVAFERLHGHEAAAIASGFLT</sequence>
<accession>A0ABP8YL30</accession>
<proteinExistence type="predicted"/>
<dbReference type="EMBL" id="BAABKN010000009">
    <property type="protein sequence ID" value="GAA4731114.1"/>
    <property type="molecule type" value="Genomic_DNA"/>
</dbReference>
<gene>
    <name evidence="1" type="ORF">GCM10023350_13050</name>
</gene>
<evidence type="ECO:0000313" key="1">
    <source>
        <dbReference type="EMBL" id="GAA4731114.1"/>
    </source>
</evidence>
<comment type="caution">
    <text evidence="1">The sequence shown here is derived from an EMBL/GenBank/DDBJ whole genome shotgun (WGS) entry which is preliminary data.</text>
</comment>
<name>A0ABP8YL30_9ACTN</name>